<evidence type="ECO:0000313" key="3">
    <source>
        <dbReference type="Proteomes" id="UP001148834"/>
    </source>
</evidence>
<reference evidence="2" key="2">
    <citation type="submission" date="2023-04" db="EMBL/GenBank/DDBJ databases">
        <title>Molecular characterization of the Integrative and Conjugative elements harboring multidrug-resistance gene from Glaesserella (Haemophilus) parasuis.</title>
        <authorList>
            <person name="Che Y."/>
            <person name="Zhou L."/>
        </authorList>
    </citation>
    <scope>NUCLEOTIDE SEQUENCE</scope>
    <source>
        <strain evidence="2">Z44</strain>
    </source>
</reference>
<evidence type="ECO:0000313" key="2">
    <source>
        <dbReference type="EMBL" id="WGE11142.1"/>
    </source>
</evidence>
<organism evidence="1 3">
    <name type="scientific">Glaesserella parasuis</name>
    <name type="common">Haemophilus parasuis</name>
    <dbReference type="NCBI Taxonomy" id="738"/>
    <lineage>
        <taxon>Bacteria</taxon>
        <taxon>Pseudomonadati</taxon>
        <taxon>Pseudomonadota</taxon>
        <taxon>Gammaproteobacteria</taxon>
        <taxon>Pasteurellales</taxon>
        <taxon>Pasteurellaceae</taxon>
        <taxon>Glaesserella</taxon>
    </lineage>
</organism>
<accession>A0A084EX54</accession>
<evidence type="ECO:0000313" key="1">
    <source>
        <dbReference type="EMBL" id="MDD2167091.1"/>
    </source>
</evidence>
<gene>
    <name evidence="1" type="ORF">N5925_00410</name>
    <name evidence="2" type="ORF">QBL01_06160</name>
</gene>
<dbReference type="AlphaFoldDB" id="A0A084EX54"/>
<dbReference type="RefSeq" id="WP_042905893.1">
    <property type="nucleotide sequence ID" value="NZ_CP054198.1"/>
</dbReference>
<name>A0A084EX54_GLAPU</name>
<dbReference type="EMBL" id="CP121769">
    <property type="protein sequence ID" value="WGE11142.1"/>
    <property type="molecule type" value="Genomic_DNA"/>
</dbReference>
<protein>
    <submittedName>
        <fullName evidence="1">Uncharacterized protein</fullName>
    </submittedName>
</protein>
<dbReference type="Proteomes" id="UP001222296">
    <property type="component" value="Chromosome"/>
</dbReference>
<sequence length="168" mass="19123">MSDFVKAIPFFAEFARKEGPEALANFFEFIAANSEVEPEGESISEEKSPVKTELETPNETIPPILLVQTSESLSEADKLWVEQTFDRVCKVMSPEDSIRLRAILITMKTILSRMTLLYSHSCQLAALLFQSRLLLRPLPVDSHEVRSHKLALIEECERVSLEPSRRFL</sequence>
<dbReference type="EMBL" id="JAODIR010000001">
    <property type="protein sequence ID" value="MDD2167091.1"/>
    <property type="molecule type" value="Genomic_DNA"/>
</dbReference>
<proteinExistence type="predicted"/>
<dbReference type="Proteomes" id="UP001148834">
    <property type="component" value="Unassembled WGS sequence"/>
</dbReference>
<reference evidence="1" key="1">
    <citation type="submission" date="2022-09" db="EMBL/GenBank/DDBJ databases">
        <title>Molecular characterization of Glaesserella parasuis strains circulating in commercial swine farms using whole-genome sequencing.</title>
        <authorList>
            <person name="Mugabi R."/>
            <person name="Clavijo M."/>
            <person name="Li G."/>
        </authorList>
    </citation>
    <scope>NUCLEOTIDE SEQUENCE</scope>
    <source>
        <strain evidence="1">0435-53</strain>
    </source>
</reference>